<dbReference type="PANTHER" id="PTHR43337:SF1">
    <property type="entry name" value="XANTHINE_URACIL PERMEASE C887.17-RELATED"/>
    <property type="match status" value="1"/>
</dbReference>
<comment type="caution">
    <text evidence="10">The sequence shown here is derived from an EMBL/GenBank/DDBJ whole genome shotgun (WGS) entry which is preliminary data.</text>
</comment>
<dbReference type="Pfam" id="PF00860">
    <property type="entry name" value="Xan_ur_permease"/>
    <property type="match status" value="1"/>
</dbReference>
<evidence type="ECO:0000256" key="8">
    <source>
        <dbReference type="PIRNR" id="PIRNR005353"/>
    </source>
</evidence>
<evidence type="ECO:0000256" key="2">
    <source>
        <dbReference type="ARBA" id="ARBA00005697"/>
    </source>
</evidence>
<evidence type="ECO:0000256" key="3">
    <source>
        <dbReference type="ARBA" id="ARBA00022448"/>
    </source>
</evidence>
<feature type="transmembrane region" description="Helical" evidence="9">
    <location>
        <begin position="73"/>
        <end position="96"/>
    </location>
</feature>
<dbReference type="InterPro" id="IPR006043">
    <property type="entry name" value="NCS2"/>
</dbReference>
<dbReference type="RefSeq" id="WP_008909984.1">
    <property type="nucleotide sequence ID" value="NZ_CAKP01000151.1"/>
</dbReference>
<feature type="transmembrane region" description="Helical" evidence="9">
    <location>
        <begin position="383"/>
        <end position="399"/>
    </location>
</feature>
<evidence type="ECO:0000256" key="6">
    <source>
        <dbReference type="ARBA" id="ARBA00022989"/>
    </source>
</evidence>
<keyword evidence="3 8" id="KW-0813">Transport</keyword>
<feature type="transmembrane region" description="Helical" evidence="9">
    <location>
        <begin position="411"/>
        <end position="440"/>
    </location>
</feature>
<evidence type="ECO:0000313" key="10">
    <source>
        <dbReference type="EMBL" id="CCJ34743.1"/>
    </source>
</evidence>
<feature type="transmembrane region" description="Helical" evidence="9">
    <location>
        <begin position="452"/>
        <end position="468"/>
    </location>
</feature>
<feature type="transmembrane region" description="Helical" evidence="9">
    <location>
        <begin position="128"/>
        <end position="146"/>
    </location>
</feature>
<evidence type="ECO:0000256" key="7">
    <source>
        <dbReference type="ARBA" id="ARBA00023136"/>
    </source>
</evidence>
<dbReference type="GO" id="GO:0005886">
    <property type="term" value="C:plasma membrane"/>
    <property type="evidence" value="ECO:0007669"/>
    <property type="project" value="UniProtKB-SubCell"/>
</dbReference>
<sequence>MTTATKKGFLERIFHLSDAGTDAKTEILAGITTFITMAYIIFVNPNILKFAGMNSQGAIGDAAASFNAINDPVVASVFAATAISAAIGTFIMALYANVPFAQAPGMGLNAFFTYSVCINLGYTWQEALAAVFISGVLFIIITVTSLREKIVDALPKNLKLAISGGIGLFIALIGLKNGSIVVDNPATLVGFGSFTDKHALLTLIGIIITSILMARRVKGSILIGIIATTIIGIPMGITNISGVKILSMPPSLAPTFMKADFRGLLGVGGAGLVGAISSVIMVVISFSLVDMFDTIGTLVGTAQKANMLDENGRMKNMNKALLADAVATSCGALLGTSTVTTYVESTAGISEGGKTGLTSFTVGVLFLLSLFFGGVVGIVPSEATAPALVIVGVLMMGAVKDIDFNDFTEALPAFFTIAIMPFSYSIANGIAAGIIFYPIVKIVTGKGKEVHPIIYVLAVLFILRFTMFPH</sequence>
<evidence type="ECO:0000256" key="1">
    <source>
        <dbReference type="ARBA" id="ARBA00004651"/>
    </source>
</evidence>
<dbReference type="EMBL" id="CAKP01000151">
    <property type="protein sequence ID" value="CCJ34743.1"/>
    <property type="molecule type" value="Genomic_DNA"/>
</dbReference>
<keyword evidence="4 8" id="KW-1003">Cell membrane</keyword>
<evidence type="ECO:0000256" key="5">
    <source>
        <dbReference type="ARBA" id="ARBA00022692"/>
    </source>
</evidence>
<comment type="subcellular location">
    <subcellularLocation>
        <location evidence="1 8">Cell membrane</location>
        <topology evidence="1 8">Multi-pass membrane protein</topology>
    </subcellularLocation>
</comment>
<feature type="transmembrane region" description="Helical" evidence="9">
    <location>
        <begin position="221"/>
        <end position="243"/>
    </location>
</feature>
<dbReference type="Proteomes" id="UP000007652">
    <property type="component" value="Unassembled WGS sequence"/>
</dbReference>
<dbReference type="InterPro" id="IPR045018">
    <property type="entry name" value="Azg-like"/>
</dbReference>
<keyword evidence="6 8" id="KW-1133">Transmembrane helix</keyword>
<keyword evidence="11" id="KW-1185">Reference proteome</keyword>
<accession>I7LIC3</accession>
<dbReference type="InterPro" id="IPR026033">
    <property type="entry name" value="Azg-like_bact_archaea"/>
</dbReference>
<feature type="transmembrane region" description="Helical" evidence="9">
    <location>
        <begin position="198"/>
        <end position="214"/>
    </location>
</feature>
<organism evidence="10 11">
    <name type="scientific">Caloramator australicus RC3</name>
    <dbReference type="NCBI Taxonomy" id="857293"/>
    <lineage>
        <taxon>Bacteria</taxon>
        <taxon>Bacillati</taxon>
        <taxon>Bacillota</taxon>
        <taxon>Clostridia</taxon>
        <taxon>Eubacteriales</taxon>
        <taxon>Clostridiaceae</taxon>
        <taxon>Caloramator</taxon>
    </lineage>
</organism>
<dbReference type="AlphaFoldDB" id="I7LIC3"/>
<evidence type="ECO:0000313" key="11">
    <source>
        <dbReference type="Proteomes" id="UP000007652"/>
    </source>
</evidence>
<proteinExistence type="inferred from homology"/>
<feature type="transmembrane region" description="Helical" evidence="9">
    <location>
        <begin position="321"/>
        <end position="343"/>
    </location>
</feature>
<comment type="similarity">
    <text evidence="2 8">Belongs to the nucleobase:cation symporter-2 (NCS2) (TC 2.A.40) family. Azg-like subfamily.</text>
</comment>
<evidence type="ECO:0000256" key="4">
    <source>
        <dbReference type="ARBA" id="ARBA00022475"/>
    </source>
</evidence>
<gene>
    <name evidence="10" type="ORF">CAAU_2660</name>
</gene>
<dbReference type="STRING" id="857293.CAAU_2660"/>
<feature type="transmembrane region" description="Helical" evidence="9">
    <location>
        <begin position="27"/>
        <end position="47"/>
    </location>
</feature>
<feature type="transmembrane region" description="Helical" evidence="9">
    <location>
        <begin position="158"/>
        <end position="178"/>
    </location>
</feature>
<dbReference type="eggNOG" id="COG2252">
    <property type="taxonomic scope" value="Bacteria"/>
</dbReference>
<keyword evidence="5 8" id="KW-0812">Transmembrane</keyword>
<dbReference type="PIRSF" id="PIRSF005353">
    <property type="entry name" value="PbuG"/>
    <property type="match status" value="1"/>
</dbReference>
<name>I7LIC3_9CLOT</name>
<dbReference type="PANTHER" id="PTHR43337">
    <property type="entry name" value="XANTHINE/URACIL PERMEASE C887.17-RELATED"/>
    <property type="match status" value="1"/>
</dbReference>
<feature type="transmembrane region" description="Helical" evidence="9">
    <location>
        <begin position="263"/>
        <end position="289"/>
    </location>
</feature>
<protein>
    <submittedName>
        <fullName evidence="10">Xanthine/uracil/thiamine/ascorbate permease family protein</fullName>
    </submittedName>
</protein>
<dbReference type="GO" id="GO:0005345">
    <property type="term" value="F:purine nucleobase transmembrane transporter activity"/>
    <property type="evidence" value="ECO:0007669"/>
    <property type="project" value="TreeGrafter"/>
</dbReference>
<reference evidence="10 11" key="1">
    <citation type="journal article" date="2011" name="J. Bacteriol.">
        <title>Draft genome sequence of Caloramator australicus strain RC3T, a thermoanaerobe from the Great Artesian Basin of Australia.</title>
        <authorList>
            <person name="Ogg C.D."/>
            <person name="Patel B.K.C."/>
        </authorList>
    </citation>
    <scope>NUCLEOTIDE SEQUENCE [LARGE SCALE GENOMIC DNA]</scope>
    <source>
        <strain evidence="10 11">RC3</strain>
    </source>
</reference>
<feature type="transmembrane region" description="Helical" evidence="9">
    <location>
        <begin position="355"/>
        <end position="376"/>
    </location>
</feature>
<evidence type="ECO:0000256" key="9">
    <source>
        <dbReference type="SAM" id="Phobius"/>
    </source>
</evidence>
<dbReference type="OrthoDB" id="9808458at2"/>
<keyword evidence="7 8" id="KW-0472">Membrane</keyword>